<dbReference type="EMBL" id="JSZA02000021">
    <property type="protein sequence ID" value="KHD09255.1"/>
    <property type="molecule type" value="Genomic_DNA"/>
</dbReference>
<evidence type="ECO:0000313" key="1">
    <source>
        <dbReference type="EMBL" id="KHD09255.1"/>
    </source>
</evidence>
<gene>
    <name evidence="1" type="ORF">PN36_07390</name>
</gene>
<evidence type="ECO:0000313" key="2">
    <source>
        <dbReference type="Proteomes" id="UP000030428"/>
    </source>
</evidence>
<dbReference type="AlphaFoldDB" id="A0A0A6PES5"/>
<organism evidence="1 2">
    <name type="scientific">Candidatus Thiomargarita nelsonii</name>
    <dbReference type="NCBI Taxonomy" id="1003181"/>
    <lineage>
        <taxon>Bacteria</taxon>
        <taxon>Pseudomonadati</taxon>
        <taxon>Pseudomonadota</taxon>
        <taxon>Gammaproteobacteria</taxon>
        <taxon>Thiotrichales</taxon>
        <taxon>Thiotrichaceae</taxon>
        <taxon>Thiomargarita</taxon>
    </lineage>
</organism>
<reference evidence="1 2" key="1">
    <citation type="journal article" date="2016" name="Front. Microbiol.">
        <title>Single-Cell (Meta-)Genomics of a Dimorphic Candidatus Thiomargarita nelsonii Reveals Genomic Plasticity.</title>
        <authorList>
            <person name="Flood B.E."/>
            <person name="Fliss P."/>
            <person name="Jones D.S."/>
            <person name="Dick G.J."/>
            <person name="Jain S."/>
            <person name="Kaster A.K."/>
            <person name="Winkel M."/>
            <person name="Mussmann M."/>
            <person name="Bailey J."/>
        </authorList>
    </citation>
    <scope>NUCLEOTIDE SEQUENCE [LARGE SCALE GENOMIC DNA]</scope>
    <source>
        <strain evidence="1">Hydrate Ridge</strain>
    </source>
</reference>
<sequence>MEQSIAQVLLLKGQASKEMEQAIVTFEKKFMHSFHLLRENVLAASHQQQEAIKAASLQIFKRKASFQNYLSGISTDLLNISSHHSVTLLAKTLIEKEETAEQLKSATGKNIYISA</sequence>
<comment type="caution">
    <text evidence="1">The sequence shown here is derived from an EMBL/GenBank/DDBJ whole genome shotgun (WGS) entry which is preliminary data.</text>
</comment>
<proteinExistence type="predicted"/>
<keyword evidence="2" id="KW-1185">Reference proteome</keyword>
<accession>A0A0A6PES5</accession>
<name>A0A0A6PES5_9GAMM</name>
<protein>
    <submittedName>
        <fullName evidence="1">Uncharacterized protein</fullName>
    </submittedName>
</protein>
<dbReference type="Proteomes" id="UP000030428">
    <property type="component" value="Unassembled WGS sequence"/>
</dbReference>